<comment type="cofactor">
    <cofactor evidence="1">
        <name>Mg(2+)</name>
        <dbReference type="ChEBI" id="CHEBI:18420"/>
    </cofactor>
</comment>
<name>A0A840DMP6_9MICO</name>
<dbReference type="InterPro" id="IPR008949">
    <property type="entry name" value="Isoprenoid_synthase_dom_sf"/>
</dbReference>
<dbReference type="CDD" id="cd00685">
    <property type="entry name" value="Trans_IPPS_HT"/>
    <property type="match status" value="1"/>
</dbReference>
<dbReference type="GO" id="GO:0004311">
    <property type="term" value="F:geranylgeranyl diphosphate synthase activity"/>
    <property type="evidence" value="ECO:0007669"/>
    <property type="project" value="UniProtKB-EC"/>
</dbReference>
<dbReference type="PROSITE" id="PS00723">
    <property type="entry name" value="POLYPRENYL_SYNTHASE_1"/>
    <property type="match status" value="1"/>
</dbReference>
<sequence length="366" mass="40089">MQLSLSLADLVQQRIDDFLDAQTERLAPLGPDCDHLLAATRDFLRGGKRFRAQAVALGFQATRSLSFDAPLSDDAGRVVTAAAALELFHAAALIHDDVIDRSETRRGRPAAHISFANLHREREWGTDANHFGIASAILLGDLLQTWADSLLQEAVNYSTPAAGRRVRAHFDRMRTEVAFGQYFDVLEEQYPTFAETTEQLERATRVLLYKSAKYSVEEPLLIGAALAEATPEVEKALSNYGIPVGVAFQLRDDLMGVFGDSKVTGKPAGGDLAEGKRTVLVTLAREQLSGSVRGVFDDIFGSGELDPEQLEILRRTIVETKAPQKVEEMINKNISLATKHARNTEIAGGAVEQLIALAEKMAYREA</sequence>
<evidence type="ECO:0000256" key="3">
    <source>
        <dbReference type="ARBA" id="ARBA00022679"/>
    </source>
</evidence>
<dbReference type="EC" id="2.5.1.10" evidence="7"/>
<dbReference type="GO" id="GO:0008299">
    <property type="term" value="P:isoprenoid biosynthetic process"/>
    <property type="evidence" value="ECO:0007669"/>
    <property type="project" value="InterPro"/>
</dbReference>
<dbReference type="Pfam" id="PF00348">
    <property type="entry name" value="polyprenyl_synt"/>
    <property type="match status" value="1"/>
</dbReference>
<keyword evidence="5" id="KW-0460">Magnesium</keyword>
<dbReference type="EMBL" id="JACIFD010000005">
    <property type="protein sequence ID" value="MBB4071307.1"/>
    <property type="molecule type" value="Genomic_DNA"/>
</dbReference>
<dbReference type="PROSITE" id="PS00444">
    <property type="entry name" value="POLYPRENYL_SYNTHASE_2"/>
    <property type="match status" value="1"/>
</dbReference>
<proteinExistence type="inferred from homology"/>
<evidence type="ECO:0000256" key="2">
    <source>
        <dbReference type="ARBA" id="ARBA00006706"/>
    </source>
</evidence>
<evidence type="ECO:0000313" key="7">
    <source>
        <dbReference type="EMBL" id="MBB4071307.1"/>
    </source>
</evidence>
<dbReference type="EC" id="2.5.1.29" evidence="7"/>
<dbReference type="GO" id="GO:0004337">
    <property type="term" value="F:(2E,6E)-farnesyl diphosphate synthase activity"/>
    <property type="evidence" value="ECO:0007669"/>
    <property type="project" value="UniProtKB-EC"/>
</dbReference>
<comment type="caution">
    <text evidence="7">The sequence shown here is derived from an EMBL/GenBank/DDBJ whole genome shotgun (WGS) entry which is preliminary data.</text>
</comment>
<evidence type="ECO:0000256" key="6">
    <source>
        <dbReference type="RuleBase" id="RU004466"/>
    </source>
</evidence>
<evidence type="ECO:0000313" key="8">
    <source>
        <dbReference type="Proteomes" id="UP000571183"/>
    </source>
</evidence>
<dbReference type="AlphaFoldDB" id="A0A840DMP6"/>
<dbReference type="GO" id="GO:0004161">
    <property type="term" value="F:dimethylallyltranstransferase activity"/>
    <property type="evidence" value="ECO:0007669"/>
    <property type="project" value="UniProtKB-EC"/>
</dbReference>
<dbReference type="Gene3D" id="1.10.600.10">
    <property type="entry name" value="Farnesyl Diphosphate Synthase"/>
    <property type="match status" value="1"/>
</dbReference>
<dbReference type="SFLD" id="SFLDS00005">
    <property type="entry name" value="Isoprenoid_Synthase_Type_I"/>
    <property type="match status" value="1"/>
</dbReference>
<evidence type="ECO:0000256" key="1">
    <source>
        <dbReference type="ARBA" id="ARBA00001946"/>
    </source>
</evidence>
<dbReference type="Proteomes" id="UP000571183">
    <property type="component" value="Unassembled WGS sequence"/>
</dbReference>
<dbReference type="SUPFAM" id="SSF48576">
    <property type="entry name" value="Terpenoid synthases"/>
    <property type="match status" value="1"/>
</dbReference>
<dbReference type="InterPro" id="IPR033749">
    <property type="entry name" value="Polyprenyl_synt_CS"/>
</dbReference>
<keyword evidence="4" id="KW-0479">Metal-binding</keyword>
<evidence type="ECO:0000256" key="4">
    <source>
        <dbReference type="ARBA" id="ARBA00022723"/>
    </source>
</evidence>
<dbReference type="RefSeq" id="WP_183304418.1">
    <property type="nucleotide sequence ID" value="NZ_JACIFD010000005.1"/>
</dbReference>
<dbReference type="EC" id="2.5.1.1" evidence="7"/>
<dbReference type="PANTHER" id="PTHR12001:SF85">
    <property type="entry name" value="SHORT CHAIN ISOPRENYL DIPHOSPHATE SYNTHASE"/>
    <property type="match status" value="1"/>
</dbReference>
<reference evidence="7" key="1">
    <citation type="submission" date="2020-08" db="EMBL/GenBank/DDBJ databases">
        <title>Sequencing the genomes of 1000 actinobacteria strains.</title>
        <authorList>
            <person name="Klenk H.-P."/>
        </authorList>
    </citation>
    <scope>NUCLEOTIDE SEQUENCE [LARGE SCALE GENOMIC DNA]</scope>
    <source>
        <strain evidence="7">DSM 27064</strain>
    </source>
</reference>
<accession>A0A840DMP6</accession>
<dbReference type="PANTHER" id="PTHR12001">
    <property type="entry name" value="GERANYLGERANYL PYROPHOSPHATE SYNTHASE"/>
    <property type="match status" value="1"/>
</dbReference>
<gene>
    <name evidence="7" type="ORF">F5897_000604</name>
</gene>
<keyword evidence="8" id="KW-1185">Reference proteome</keyword>
<dbReference type="InterPro" id="IPR000092">
    <property type="entry name" value="Polyprenyl_synt"/>
</dbReference>
<protein>
    <submittedName>
        <fullName evidence="7">Geranylgeranyl diphosphate synthase type I</fullName>
        <ecNumber evidence="7">2.5.1.1</ecNumber>
        <ecNumber evidence="7">2.5.1.10</ecNumber>
        <ecNumber evidence="7">2.5.1.29</ecNumber>
    </submittedName>
</protein>
<keyword evidence="3 6" id="KW-0808">Transferase</keyword>
<evidence type="ECO:0000256" key="5">
    <source>
        <dbReference type="ARBA" id="ARBA00022842"/>
    </source>
</evidence>
<organism evidence="7 8">
    <name type="scientific">Canibacter oris</name>
    <dbReference type="NCBI Taxonomy" id="1365628"/>
    <lineage>
        <taxon>Bacteria</taxon>
        <taxon>Bacillati</taxon>
        <taxon>Actinomycetota</taxon>
        <taxon>Actinomycetes</taxon>
        <taxon>Micrococcales</taxon>
        <taxon>Microbacteriaceae</taxon>
        <taxon>Canibacter</taxon>
    </lineage>
</organism>
<comment type="similarity">
    <text evidence="2 6">Belongs to the FPP/GGPP synthase family.</text>
</comment>
<dbReference type="GO" id="GO:0046872">
    <property type="term" value="F:metal ion binding"/>
    <property type="evidence" value="ECO:0007669"/>
    <property type="project" value="UniProtKB-KW"/>
</dbReference>